<evidence type="ECO:0008006" key="3">
    <source>
        <dbReference type="Google" id="ProtNLM"/>
    </source>
</evidence>
<dbReference type="AlphaFoldDB" id="A0A4Q0Q4Y7"/>
<protein>
    <recommendedName>
        <fullName evidence="3">Peptidase S9 prolyl oligopeptidase catalytic domain-containing protein</fullName>
    </recommendedName>
</protein>
<dbReference type="SUPFAM" id="SSF53474">
    <property type="entry name" value="alpha/beta-Hydrolases"/>
    <property type="match status" value="1"/>
</dbReference>
<name>A0A4Q0Q4Y7_9BRAD</name>
<evidence type="ECO:0000313" key="2">
    <source>
        <dbReference type="Proteomes" id="UP000290174"/>
    </source>
</evidence>
<dbReference type="EMBL" id="RKMK01000108">
    <property type="protein sequence ID" value="RXG83623.1"/>
    <property type="molecule type" value="Genomic_DNA"/>
</dbReference>
<comment type="caution">
    <text evidence="1">The sequence shown here is derived from an EMBL/GenBank/DDBJ whole genome shotgun (WGS) entry which is preliminary data.</text>
</comment>
<dbReference type="InterPro" id="IPR029058">
    <property type="entry name" value="AB_hydrolase_fold"/>
</dbReference>
<reference evidence="1 2" key="1">
    <citation type="submission" date="2018-11" db="EMBL/GenBank/DDBJ databases">
        <title>Bradyrhizobium sp. nov., isolated from effective nodules of peanut in China.</title>
        <authorList>
            <person name="Li Y."/>
        </authorList>
    </citation>
    <scope>NUCLEOTIDE SEQUENCE [LARGE SCALE GENOMIC DNA]</scope>
    <source>
        <strain evidence="1 2">CCBAU 51770</strain>
    </source>
</reference>
<dbReference type="Proteomes" id="UP000290174">
    <property type="component" value="Unassembled WGS sequence"/>
</dbReference>
<organism evidence="1 2">
    <name type="scientific">Bradyrhizobium zhanjiangense</name>
    <dbReference type="NCBI Taxonomy" id="1325107"/>
    <lineage>
        <taxon>Bacteria</taxon>
        <taxon>Pseudomonadati</taxon>
        <taxon>Pseudomonadota</taxon>
        <taxon>Alphaproteobacteria</taxon>
        <taxon>Hyphomicrobiales</taxon>
        <taxon>Nitrobacteraceae</taxon>
        <taxon>Bradyrhizobium</taxon>
    </lineage>
</organism>
<dbReference type="Gene3D" id="3.40.50.1820">
    <property type="entry name" value="alpha/beta hydrolase"/>
    <property type="match status" value="1"/>
</dbReference>
<proteinExistence type="predicted"/>
<gene>
    <name evidence="1" type="ORF">EAS61_41640</name>
</gene>
<accession>A0A4Q0Q4Y7</accession>
<evidence type="ECO:0000313" key="1">
    <source>
        <dbReference type="EMBL" id="RXG83623.1"/>
    </source>
</evidence>
<sequence length="276" mass="30166">MIEEYYDESVLNGVPAPTMTQCQARGNGIWVEVDGKGECLSYWSAGLTEATPCAVFFIHGDRLWDGKVVGYSDNRSSIQRESAARAAASIGMPLVKIARPGLYGSSGSHSASRQMRELQLVAAAAREIIKRYNIRRYGFAGQSGGGSVVAYLIPQFPDAECFAFTAACLSLQKASGYDYGAHGIYDPIAHISEVEPRSHRRLFIIGDERDKWAPFSNLVEFYEAAQQGGHDVTLVRCEALRNHVLDATGQDTVAWVLQGISSSEIARRILARGINN</sequence>